<dbReference type="Pfam" id="PF02566">
    <property type="entry name" value="OsmC"/>
    <property type="match status" value="1"/>
</dbReference>
<evidence type="ECO:0000313" key="2">
    <source>
        <dbReference type="Proteomes" id="UP000198510"/>
    </source>
</evidence>
<dbReference type="InterPro" id="IPR052707">
    <property type="entry name" value="OsmC_Ohr_Peroxiredoxin"/>
</dbReference>
<dbReference type="SUPFAM" id="SSF82784">
    <property type="entry name" value="OsmC-like"/>
    <property type="match status" value="1"/>
</dbReference>
<proteinExistence type="predicted"/>
<dbReference type="STRING" id="1075417.SAMN05421823_104572"/>
<name>A0A1G9HXH1_9BACT</name>
<evidence type="ECO:0000313" key="1">
    <source>
        <dbReference type="EMBL" id="SDL17717.1"/>
    </source>
</evidence>
<sequence>MKKHEYRIATRWTGNPGTGTSDYRTYRRDHTVSVEAKPDLLLSSDPAFRGDPTRHNPEELLVASLSSCHMLWFLHLCAVAGVVVVDYTDEATGSLREEKDGSGRFEEVILRPRVVVTHPDMVKRAQTTHAKAHKMCFIANSCNFPIYHDPVCVVQGEE</sequence>
<dbReference type="PANTHER" id="PTHR42830">
    <property type="entry name" value="OSMOTICALLY INDUCIBLE FAMILY PROTEIN"/>
    <property type="match status" value="1"/>
</dbReference>
<dbReference type="InterPro" id="IPR036102">
    <property type="entry name" value="OsmC/Ohrsf"/>
</dbReference>
<gene>
    <name evidence="1" type="ORF">SAMN05421823_104572</name>
</gene>
<protein>
    <submittedName>
        <fullName evidence="1">Organic hydroperoxide reductase OsmC/OhrA</fullName>
    </submittedName>
</protein>
<dbReference type="Proteomes" id="UP000198510">
    <property type="component" value="Unassembled WGS sequence"/>
</dbReference>
<accession>A0A1G9HXH1</accession>
<keyword evidence="2" id="KW-1185">Reference proteome</keyword>
<dbReference type="EMBL" id="FNFO01000004">
    <property type="protein sequence ID" value="SDL17717.1"/>
    <property type="molecule type" value="Genomic_DNA"/>
</dbReference>
<dbReference type="AlphaFoldDB" id="A0A1G9HXH1"/>
<dbReference type="Gene3D" id="3.30.300.20">
    <property type="match status" value="1"/>
</dbReference>
<dbReference type="RefSeq" id="WP_089682783.1">
    <property type="nucleotide sequence ID" value="NZ_FNFO01000004.1"/>
</dbReference>
<organism evidence="1 2">
    <name type="scientific">Catalinimonas alkaloidigena</name>
    <dbReference type="NCBI Taxonomy" id="1075417"/>
    <lineage>
        <taxon>Bacteria</taxon>
        <taxon>Pseudomonadati</taxon>
        <taxon>Bacteroidota</taxon>
        <taxon>Cytophagia</taxon>
        <taxon>Cytophagales</taxon>
        <taxon>Catalimonadaceae</taxon>
        <taxon>Catalinimonas</taxon>
    </lineage>
</organism>
<reference evidence="1 2" key="1">
    <citation type="submission" date="2016-10" db="EMBL/GenBank/DDBJ databases">
        <authorList>
            <person name="de Groot N.N."/>
        </authorList>
    </citation>
    <scope>NUCLEOTIDE SEQUENCE [LARGE SCALE GENOMIC DNA]</scope>
    <source>
        <strain evidence="1 2">DSM 25186</strain>
    </source>
</reference>
<dbReference type="PANTHER" id="PTHR42830:SF2">
    <property type="entry name" value="OSMC_OHR FAMILY PROTEIN"/>
    <property type="match status" value="1"/>
</dbReference>
<dbReference type="OrthoDB" id="9795405at2"/>
<dbReference type="InterPro" id="IPR003718">
    <property type="entry name" value="OsmC/Ohr_fam"/>
</dbReference>
<dbReference type="InterPro" id="IPR015946">
    <property type="entry name" value="KH_dom-like_a/b"/>
</dbReference>